<dbReference type="EMBL" id="CP129113">
    <property type="protein sequence ID" value="WLV25472.1"/>
    <property type="molecule type" value="Genomic_DNA"/>
</dbReference>
<dbReference type="InterPro" id="IPR014048">
    <property type="entry name" value="MethylDNA_cys_MeTrfase_DNA-bd"/>
</dbReference>
<dbReference type="CDD" id="cd06445">
    <property type="entry name" value="ATase"/>
    <property type="match status" value="1"/>
</dbReference>
<keyword evidence="4" id="KW-1185">Reference proteome</keyword>
<dbReference type="RefSeq" id="WP_348029262.1">
    <property type="nucleotide sequence ID" value="NZ_CP129113.1"/>
</dbReference>
<organism evidence="3 4">
    <name type="scientific">Aciduricibacillus chroicocephali</name>
    <dbReference type="NCBI Taxonomy" id="3054939"/>
    <lineage>
        <taxon>Bacteria</taxon>
        <taxon>Bacillati</taxon>
        <taxon>Bacillota</taxon>
        <taxon>Bacilli</taxon>
        <taxon>Bacillales</taxon>
        <taxon>Bacillaceae</taxon>
        <taxon>Aciduricibacillus</taxon>
    </lineage>
</organism>
<evidence type="ECO:0000313" key="3">
    <source>
        <dbReference type="EMBL" id="WLV25472.1"/>
    </source>
</evidence>
<dbReference type="NCBIfam" id="TIGR00589">
    <property type="entry name" value="ogt"/>
    <property type="match status" value="1"/>
</dbReference>
<keyword evidence="3" id="KW-0808">Transferase</keyword>
<keyword evidence="3" id="KW-0489">Methyltransferase</keyword>
<dbReference type="Proteomes" id="UP001180087">
    <property type="component" value="Chromosome"/>
</dbReference>
<name>A0ABY9KYK4_9BACI</name>
<dbReference type="EC" id="2.1.1.63" evidence="3"/>
<dbReference type="GO" id="GO:0032259">
    <property type="term" value="P:methylation"/>
    <property type="evidence" value="ECO:0007669"/>
    <property type="project" value="UniProtKB-KW"/>
</dbReference>
<evidence type="ECO:0000256" key="1">
    <source>
        <dbReference type="ARBA" id="ARBA00022763"/>
    </source>
</evidence>
<accession>A0ABY9KYK4</accession>
<proteinExistence type="predicted"/>
<dbReference type="InterPro" id="IPR036217">
    <property type="entry name" value="MethylDNA_cys_MeTrfase_DNAb"/>
</dbReference>
<feature type="domain" description="Methylated-DNA-[protein]-cysteine S-methyltransferase DNA binding" evidence="2">
    <location>
        <begin position="86"/>
        <end position="165"/>
    </location>
</feature>
<sequence>MHVEYGEIQSPFGLMTGAMAEGKVVWLDYGHSEQHISDMKKRLGRHADITEFRKNDCAIKPLRDWVNCYFKGEETKKPPVLLIGTAFQVSVWEALLEVEYGCLKSYKEIAERIGNPKAVRAVGQAVNRNPISILVPCHCIIGTNGSLTGYNGGLDKKTYLLELEKKS</sequence>
<dbReference type="PANTHER" id="PTHR10815:SF13">
    <property type="entry name" value="METHYLATED-DNA--PROTEIN-CYSTEINE METHYLTRANSFERASE"/>
    <property type="match status" value="1"/>
</dbReference>
<reference evidence="3" key="1">
    <citation type="submission" date="2023-06" db="EMBL/GenBank/DDBJ databases">
        <title>A Treasure from Seagulls: Isolation and Description of Aciduricobacillus qingdaonensis gen. nov., sp. nov., a Rare Obligately Uric Acid-utilizing Member in the Family Bacillaceae.</title>
        <authorList>
            <person name="Liu W."/>
            <person name="Wang B."/>
        </authorList>
    </citation>
    <scope>NUCLEOTIDE SEQUENCE</scope>
    <source>
        <strain evidence="3">44XB</strain>
    </source>
</reference>
<evidence type="ECO:0000313" key="4">
    <source>
        <dbReference type="Proteomes" id="UP001180087"/>
    </source>
</evidence>
<dbReference type="GO" id="GO:0003908">
    <property type="term" value="F:methylated-DNA-[protein]-cysteine S-methyltransferase activity"/>
    <property type="evidence" value="ECO:0007669"/>
    <property type="project" value="UniProtKB-EC"/>
</dbReference>
<protein>
    <submittedName>
        <fullName evidence="3">Methylated-DNA--[protein]-cysteine S-methyltransferase</fullName>
        <ecNumber evidence="3">2.1.1.63</ecNumber>
    </submittedName>
</protein>
<gene>
    <name evidence="3" type="ORF">QR721_04480</name>
</gene>
<dbReference type="Gene3D" id="1.10.10.10">
    <property type="entry name" value="Winged helix-like DNA-binding domain superfamily/Winged helix DNA-binding domain"/>
    <property type="match status" value="1"/>
</dbReference>
<dbReference type="SUPFAM" id="SSF46767">
    <property type="entry name" value="Methylated DNA-protein cysteine methyltransferase, C-terminal domain"/>
    <property type="match status" value="1"/>
</dbReference>
<evidence type="ECO:0000259" key="2">
    <source>
        <dbReference type="Pfam" id="PF01035"/>
    </source>
</evidence>
<dbReference type="InterPro" id="IPR036388">
    <property type="entry name" value="WH-like_DNA-bd_sf"/>
</dbReference>
<dbReference type="Pfam" id="PF01035">
    <property type="entry name" value="DNA_binding_1"/>
    <property type="match status" value="1"/>
</dbReference>
<keyword evidence="1" id="KW-0227">DNA damage</keyword>
<dbReference type="PANTHER" id="PTHR10815">
    <property type="entry name" value="METHYLATED-DNA--PROTEIN-CYSTEINE METHYLTRANSFERASE"/>
    <property type="match status" value="1"/>
</dbReference>